<protein>
    <recommendedName>
        <fullName evidence="3">PH domain-containing protein</fullName>
    </recommendedName>
</protein>
<name>A0ABY6R608_9ACTN</name>
<evidence type="ECO:0000313" key="1">
    <source>
        <dbReference type="EMBL" id="UZX24312.1"/>
    </source>
</evidence>
<proteinExistence type="predicted"/>
<dbReference type="GeneID" id="95603371"/>
<organism evidence="1 2">
    <name type="scientific">Streptomyces tanashiensis</name>
    <dbReference type="NCBI Taxonomy" id="67367"/>
    <lineage>
        <taxon>Bacteria</taxon>
        <taxon>Bacillati</taxon>
        <taxon>Actinomycetota</taxon>
        <taxon>Actinomycetes</taxon>
        <taxon>Kitasatosporales</taxon>
        <taxon>Streptomycetaceae</taxon>
        <taxon>Streptomyces</taxon>
    </lineage>
</organism>
<accession>A0ABY6R608</accession>
<evidence type="ECO:0008006" key="3">
    <source>
        <dbReference type="Google" id="ProtNLM"/>
    </source>
</evidence>
<dbReference type="Proteomes" id="UP001164506">
    <property type="component" value="Chromosome"/>
</dbReference>
<gene>
    <name evidence="1" type="ORF">LDH80_28030</name>
</gene>
<dbReference type="RefSeq" id="WP_267259647.1">
    <property type="nucleotide sequence ID" value="NZ_CP084204.1"/>
</dbReference>
<dbReference type="EMBL" id="CP084204">
    <property type="protein sequence ID" value="UZX24312.1"/>
    <property type="molecule type" value="Genomic_DNA"/>
</dbReference>
<reference evidence="1" key="1">
    <citation type="submission" date="2021-09" db="EMBL/GenBank/DDBJ databases">
        <title>Complete genome sequence and metabolic characterization of Streptomyces tanashiensis DSM 731 the producer of antibacterial Kalafungin and diverse secondary metabolites.</title>
        <authorList>
            <person name="Abbasi M.N."/>
            <person name="Anwar M.N."/>
            <person name="Alam K."/>
            <person name="Shoaib M."/>
            <person name="Lin Z."/>
            <person name="Hayat M."/>
            <person name="Ali M.I."/>
            <person name="Malik H.M.T."/>
            <person name="Ahmed I."/>
            <person name="Li A."/>
            <person name="Hailong Wang H."/>
            <person name="Zhang Y."/>
        </authorList>
    </citation>
    <scope>NUCLEOTIDE SEQUENCE</scope>
    <source>
        <strain evidence="1">Kala</strain>
    </source>
</reference>
<sequence>MDAPRRARRPGGTELAPTRANRVANALPGLAPGLGLLVYAAEAGAPGERAAAVAAVLVCAVLAVRGYRAGVRCEAERLVVRGYVWTRVIPRAAVTGVTGLPAVRWTSAGGRRRWTPVTAFATVSGETGGVRSRKRHNAARLRRWAARG</sequence>
<keyword evidence="2" id="KW-1185">Reference proteome</keyword>
<evidence type="ECO:0000313" key="2">
    <source>
        <dbReference type="Proteomes" id="UP001164506"/>
    </source>
</evidence>